<dbReference type="RefSeq" id="WP_209809216.1">
    <property type="nucleotide sequence ID" value="NZ_JAGGKT010000002.1"/>
</dbReference>
<dbReference type="EMBL" id="JAGGKT010000002">
    <property type="protein sequence ID" value="MBP1931127.1"/>
    <property type="molecule type" value="Genomic_DNA"/>
</dbReference>
<proteinExistence type="predicted"/>
<keyword evidence="1" id="KW-0472">Membrane</keyword>
<sequence length="170" mass="20166">MTVLFQLDKGEWLIIWISLCILTIAASLPLRFNVPQIFYIFVFNLFLGVVVDQLLSVPPYDLYDVLSPKFTFGDAFIYLFLYPPTVYIFLFLADIIGFRKRLLLFNLLIGWSLLTLFFEWFLSKYGVYKYKGWTYFLSGVSYPILYSLNLLVLYLIKYKNQSRNTKRNHL</sequence>
<protein>
    <recommendedName>
        <fullName evidence="4">EXPERA domain-containing protein</fullName>
    </recommendedName>
</protein>
<feature type="transmembrane region" description="Helical" evidence="1">
    <location>
        <begin position="75"/>
        <end position="96"/>
    </location>
</feature>
<feature type="transmembrane region" description="Helical" evidence="1">
    <location>
        <begin position="12"/>
        <end position="30"/>
    </location>
</feature>
<evidence type="ECO:0000313" key="3">
    <source>
        <dbReference type="Proteomes" id="UP001519343"/>
    </source>
</evidence>
<comment type="caution">
    <text evidence="2">The sequence shown here is derived from an EMBL/GenBank/DDBJ whole genome shotgun (WGS) entry which is preliminary data.</text>
</comment>
<keyword evidence="1" id="KW-1133">Transmembrane helix</keyword>
<evidence type="ECO:0000313" key="2">
    <source>
        <dbReference type="EMBL" id="MBP1931127.1"/>
    </source>
</evidence>
<evidence type="ECO:0000256" key="1">
    <source>
        <dbReference type="SAM" id="Phobius"/>
    </source>
</evidence>
<reference evidence="2 3" key="1">
    <citation type="submission" date="2021-03" db="EMBL/GenBank/DDBJ databases">
        <title>Genomic Encyclopedia of Type Strains, Phase IV (KMG-IV): sequencing the most valuable type-strain genomes for metagenomic binning, comparative biology and taxonomic classification.</title>
        <authorList>
            <person name="Goeker M."/>
        </authorList>
    </citation>
    <scope>NUCLEOTIDE SEQUENCE [LARGE SCALE GENOMIC DNA]</scope>
    <source>
        <strain evidence="2 3">DSM 24738</strain>
    </source>
</reference>
<feature type="transmembrane region" description="Helical" evidence="1">
    <location>
        <begin position="37"/>
        <end position="55"/>
    </location>
</feature>
<dbReference type="Proteomes" id="UP001519343">
    <property type="component" value="Unassembled WGS sequence"/>
</dbReference>
<accession>A0ABS4GLK3</accession>
<evidence type="ECO:0008006" key="4">
    <source>
        <dbReference type="Google" id="ProtNLM"/>
    </source>
</evidence>
<keyword evidence="3" id="KW-1185">Reference proteome</keyword>
<organism evidence="2 3">
    <name type="scientific">Ammoniphilus resinae</name>
    <dbReference type="NCBI Taxonomy" id="861532"/>
    <lineage>
        <taxon>Bacteria</taxon>
        <taxon>Bacillati</taxon>
        <taxon>Bacillota</taxon>
        <taxon>Bacilli</taxon>
        <taxon>Bacillales</taxon>
        <taxon>Paenibacillaceae</taxon>
        <taxon>Aneurinibacillus group</taxon>
        <taxon>Ammoniphilus</taxon>
    </lineage>
</organism>
<feature type="transmembrane region" description="Helical" evidence="1">
    <location>
        <begin position="135"/>
        <end position="156"/>
    </location>
</feature>
<gene>
    <name evidence="2" type="ORF">J2Z37_001124</name>
</gene>
<feature type="transmembrane region" description="Helical" evidence="1">
    <location>
        <begin position="103"/>
        <end position="123"/>
    </location>
</feature>
<name>A0ABS4GLK3_9BACL</name>
<keyword evidence="1" id="KW-0812">Transmembrane</keyword>